<accession>A0A671UCD0</accession>
<dbReference type="SUPFAM" id="SSF48652">
    <property type="entry name" value="Tetraspanin"/>
    <property type="match status" value="1"/>
</dbReference>
<dbReference type="FunFam" id="1.10.1450.10:FF:000029">
    <property type="entry name" value="Tetraspanin"/>
    <property type="match status" value="1"/>
</dbReference>
<evidence type="ECO:0000313" key="7">
    <source>
        <dbReference type="Proteomes" id="UP000472265"/>
    </source>
</evidence>
<evidence type="ECO:0000256" key="3">
    <source>
        <dbReference type="ARBA" id="ARBA00022989"/>
    </source>
</evidence>
<feature type="transmembrane region" description="Helical" evidence="5">
    <location>
        <begin position="308"/>
        <end position="335"/>
    </location>
</feature>
<keyword evidence="2 5" id="KW-0812">Transmembrane</keyword>
<dbReference type="PANTHER" id="PTHR19282:SF120">
    <property type="entry name" value="TETRASPANIN-36"/>
    <property type="match status" value="1"/>
</dbReference>
<proteinExistence type="predicted"/>
<reference evidence="6" key="2">
    <citation type="submission" date="2025-08" db="UniProtKB">
        <authorList>
            <consortium name="Ensembl"/>
        </authorList>
    </citation>
    <scope>IDENTIFICATION</scope>
</reference>
<evidence type="ECO:0000256" key="2">
    <source>
        <dbReference type="ARBA" id="ARBA00022692"/>
    </source>
</evidence>
<evidence type="ECO:0000256" key="5">
    <source>
        <dbReference type="SAM" id="Phobius"/>
    </source>
</evidence>
<evidence type="ECO:0000256" key="1">
    <source>
        <dbReference type="ARBA" id="ARBA00004141"/>
    </source>
</evidence>
<dbReference type="GeneTree" id="ENSGT00940000164634"/>
<feature type="transmembrane region" description="Helical" evidence="5">
    <location>
        <begin position="153"/>
        <end position="175"/>
    </location>
</feature>
<dbReference type="PANTHER" id="PTHR19282">
    <property type="entry name" value="TETRASPANIN"/>
    <property type="match status" value="1"/>
</dbReference>
<reference evidence="6" key="1">
    <citation type="submission" date="2021-04" db="EMBL/GenBank/DDBJ databases">
        <authorList>
            <consortium name="Wellcome Sanger Institute Data Sharing"/>
        </authorList>
    </citation>
    <scope>NUCLEOTIDE SEQUENCE [LARGE SCALE GENOMIC DNA]</scope>
</reference>
<evidence type="ECO:0000313" key="6">
    <source>
        <dbReference type="Ensembl" id="ENSSAUP00010011377.1"/>
    </source>
</evidence>
<gene>
    <name evidence="6" type="primary">tspan36</name>
</gene>
<comment type="subcellular location">
    <subcellularLocation>
        <location evidence="1">Membrane</location>
        <topology evidence="1">Multi-pass membrane protein</topology>
    </subcellularLocation>
</comment>
<dbReference type="GO" id="GO:0005886">
    <property type="term" value="C:plasma membrane"/>
    <property type="evidence" value="ECO:0007669"/>
    <property type="project" value="TreeGrafter"/>
</dbReference>
<keyword evidence="3 5" id="KW-1133">Transmembrane helix</keyword>
<protein>
    <submittedName>
        <fullName evidence="6">Tetraspanin 36</fullName>
    </submittedName>
</protein>
<dbReference type="AlphaFoldDB" id="A0A671UCD0"/>
<sequence>MIVYSEVEIVQIRTVCRSSADGTVPSALCRIICDQEMSEDNNVYVSIVFASVDPYFSVYSWCNMQSNEKTSVFSCFFFFLLKYFIFCSSILLPLNIECLSPYFSTLLLKLLSRNTLMFPPPPQAAGAALAYVGAYVIKSYDNFDHFIQDKYTLIPAAIIIGVAVVMFIFGLVGCCATIRESKVGLSFFFLIIMLIFAAEVAALVFSFVYQNKISGDLERSMNDVFAKYNGDDAEGRAVDYLQNQLQCCGVKNYTSWSNTTWYTTHNNTVPHSCCKNDTAAQCTGRLDQPNLLNTEGCEPKLDHLLQGVLSYAMLVILGFAIIKFFGMLSVCVITCKTGNRRSGYQPLYA</sequence>
<dbReference type="InParanoid" id="A0A671UCD0"/>
<reference evidence="6" key="3">
    <citation type="submission" date="2025-09" db="UniProtKB">
        <authorList>
            <consortium name="Ensembl"/>
        </authorList>
    </citation>
    <scope>IDENTIFICATION</scope>
</reference>
<dbReference type="Proteomes" id="UP000472265">
    <property type="component" value="Chromosome 5"/>
</dbReference>
<name>A0A671UCD0_SPAAU</name>
<keyword evidence="7" id="KW-1185">Reference proteome</keyword>
<evidence type="ECO:0000256" key="4">
    <source>
        <dbReference type="ARBA" id="ARBA00023136"/>
    </source>
</evidence>
<dbReference type="Ensembl" id="ENSSAUT00010012106.1">
    <property type="protein sequence ID" value="ENSSAUP00010011377.1"/>
    <property type="gene ID" value="ENSSAUG00010005487.1"/>
</dbReference>
<dbReference type="InterPro" id="IPR008952">
    <property type="entry name" value="Tetraspanin_EC2_sf"/>
</dbReference>
<dbReference type="InterPro" id="IPR018499">
    <property type="entry name" value="Tetraspanin/Peripherin"/>
</dbReference>
<dbReference type="GO" id="GO:0043473">
    <property type="term" value="P:pigmentation"/>
    <property type="evidence" value="ECO:0007669"/>
    <property type="project" value="Ensembl"/>
</dbReference>
<feature type="transmembrane region" description="Helical" evidence="5">
    <location>
        <begin position="187"/>
        <end position="209"/>
    </location>
</feature>
<dbReference type="PRINTS" id="PR00259">
    <property type="entry name" value="TMFOUR"/>
</dbReference>
<dbReference type="Gene3D" id="1.10.1450.10">
    <property type="entry name" value="Tetraspanin"/>
    <property type="match status" value="1"/>
</dbReference>
<feature type="transmembrane region" description="Helical" evidence="5">
    <location>
        <begin position="74"/>
        <end position="96"/>
    </location>
</feature>
<organism evidence="6 7">
    <name type="scientific">Sparus aurata</name>
    <name type="common">Gilthead sea bream</name>
    <dbReference type="NCBI Taxonomy" id="8175"/>
    <lineage>
        <taxon>Eukaryota</taxon>
        <taxon>Metazoa</taxon>
        <taxon>Chordata</taxon>
        <taxon>Craniata</taxon>
        <taxon>Vertebrata</taxon>
        <taxon>Euteleostomi</taxon>
        <taxon>Actinopterygii</taxon>
        <taxon>Neopterygii</taxon>
        <taxon>Teleostei</taxon>
        <taxon>Neoteleostei</taxon>
        <taxon>Acanthomorphata</taxon>
        <taxon>Eupercaria</taxon>
        <taxon>Spariformes</taxon>
        <taxon>Sparidae</taxon>
        <taxon>Sparus</taxon>
    </lineage>
</organism>
<dbReference type="Pfam" id="PF00335">
    <property type="entry name" value="Tetraspanin"/>
    <property type="match status" value="1"/>
</dbReference>
<keyword evidence="4 5" id="KW-0472">Membrane</keyword>